<feature type="non-terminal residue" evidence="2">
    <location>
        <position position="1"/>
    </location>
</feature>
<name>A0A6J4N2D3_9CYAN</name>
<proteinExistence type="predicted"/>
<gene>
    <name evidence="2" type="ORF">AVDCRST_MAG84-4678</name>
</gene>
<dbReference type="EMBL" id="CADCTZ010001020">
    <property type="protein sequence ID" value="CAA9375432.1"/>
    <property type="molecule type" value="Genomic_DNA"/>
</dbReference>
<feature type="non-terminal residue" evidence="2">
    <location>
        <position position="39"/>
    </location>
</feature>
<evidence type="ECO:0000313" key="2">
    <source>
        <dbReference type="EMBL" id="CAA9375432.1"/>
    </source>
</evidence>
<feature type="region of interest" description="Disordered" evidence="1">
    <location>
        <begin position="1"/>
        <end position="21"/>
    </location>
</feature>
<dbReference type="AlphaFoldDB" id="A0A6J4N2D3"/>
<protein>
    <submittedName>
        <fullName evidence="2">Uncharacterized protein</fullName>
    </submittedName>
</protein>
<evidence type="ECO:0000256" key="1">
    <source>
        <dbReference type="SAM" id="MobiDB-lite"/>
    </source>
</evidence>
<sequence length="39" mass="4520">DSAQKRIQVSDKSRQQPKIFDSSSSSQIHLWSKSKIFQL</sequence>
<reference evidence="2" key="1">
    <citation type="submission" date="2020-02" db="EMBL/GenBank/DDBJ databases">
        <authorList>
            <person name="Meier V. D."/>
        </authorList>
    </citation>
    <scope>NUCLEOTIDE SEQUENCE</scope>
    <source>
        <strain evidence="2">AVDCRST_MAG84</strain>
    </source>
</reference>
<organism evidence="2">
    <name type="scientific">uncultured Microcoleus sp</name>
    <dbReference type="NCBI Taxonomy" id="259945"/>
    <lineage>
        <taxon>Bacteria</taxon>
        <taxon>Bacillati</taxon>
        <taxon>Cyanobacteriota</taxon>
        <taxon>Cyanophyceae</taxon>
        <taxon>Oscillatoriophycideae</taxon>
        <taxon>Oscillatoriales</taxon>
        <taxon>Microcoleaceae</taxon>
        <taxon>Microcoleus</taxon>
        <taxon>environmental samples</taxon>
    </lineage>
</organism>
<accession>A0A6J4N2D3</accession>